<proteinExistence type="predicted"/>
<protein>
    <recommendedName>
        <fullName evidence="1">Cupin-like domain-containing protein</fullName>
    </recommendedName>
</protein>
<evidence type="ECO:0000313" key="2">
    <source>
        <dbReference type="EMBL" id="CEK56262.1"/>
    </source>
</evidence>
<dbReference type="InterPro" id="IPR041667">
    <property type="entry name" value="Cupin_8"/>
</dbReference>
<dbReference type="Gene3D" id="2.60.120.10">
    <property type="entry name" value="Jelly Rolls"/>
    <property type="match status" value="1"/>
</dbReference>
<name>A0A0B6YJ91_9EUPU</name>
<dbReference type="PANTHER" id="PTHR12461">
    <property type="entry name" value="HYPOXIA-INDUCIBLE FACTOR 1 ALPHA INHIBITOR-RELATED"/>
    <property type="match status" value="1"/>
</dbReference>
<evidence type="ECO:0000259" key="1">
    <source>
        <dbReference type="Pfam" id="PF13621"/>
    </source>
</evidence>
<organism evidence="2">
    <name type="scientific">Arion vulgaris</name>
    <dbReference type="NCBI Taxonomy" id="1028688"/>
    <lineage>
        <taxon>Eukaryota</taxon>
        <taxon>Metazoa</taxon>
        <taxon>Spiralia</taxon>
        <taxon>Lophotrochozoa</taxon>
        <taxon>Mollusca</taxon>
        <taxon>Gastropoda</taxon>
        <taxon>Heterobranchia</taxon>
        <taxon>Euthyneura</taxon>
        <taxon>Panpulmonata</taxon>
        <taxon>Eupulmonata</taxon>
        <taxon>Stylommatophora</taxon>
        <taxon>Helicina</taxon>
        <taxon>Arionoidea</taxon>
        <taxon>Arionidae</taxon>
        <taxon>Arion</taxon>
    </lineage>
</organism>
<reference evidence="2" key="1">
    <citation type="submission" date="2014-12" db="EMBL/GenBank/DDBJ databases">
        <title>Insight into the proteome of Arion vulgaris.</title>
        <authorList>
            <person name="Aradska J."/>
            <person name="Bulat T."/>
            <person name="Smidak R."/>
            <person name="Sarate P."/>
            <person name="Gangsoo J."/>
            <person name="Sialana F."/>
            <person name="Bilban M."/>
            <person name="Lubec G."/>
        </authorList>
    </citation>
    <scope>NUCLEOTIDE SEQUENCE</scope>
    <source>
        <tissue evidence="2">Skin</tissue>
    </source>
</reference>
<dbReference type="SUPFAM" id="SSF51197">
    <property type="entry name" value="Clavaminate synthase-like"/>
    <property type="match status" value="1"/>
</dbReference>
<sequence length="358" mass="41634">DILDATTSFCVILFPERTLTDRIMKLLSTLVDASFRNETGVLFGKLQELPIYWPNGHPLKISKNVRREELENSVLIFKKRQQDRTCLLMTDKNYIPPPVVNYKLPTTDVEDEDTTTLLGYVIEYINEHCATFQHKSGSLNIAGIHRKEILDNLFSTSWDRHSLQECLDSTSPDKCNCAPDNVTESYDTVTLQTHEKDIRSKTFKECERIEMPRASDFFHEYLSRSKPVIITGATQHWTAFQKWTNKFLRESYGGQKVHIKITPDGQYEGVEPISLWENHDNFYIPKPVYEQLKYPDLVVVRPASIEILFSEFLDLIENISLGRVQNLSAYLEYSSIIDYFPDLREDVDEMHFFTNILK</sequence>
<accession>A0A0B6YJ91</accession>
<dbReference type="InterPro" id="IPR014710">
    <property type="entry name" value="RmlC-like_jellyroll"/>
</dbReference>
<feature type="domain" description="Cupin-like" evidence="1">
    <location>
        <begin position="215"/>
        <end position="356"/>
    </location>
</feature>
<feature type="non-terminal residue" evidence="2">
    <location>
        <position position="358"/>
    </location>
</feature>
<dbReference type="AlphaFoldDB" id="A0A0B6YJ91"/>
<dbReference type="Pfam" id="PF13621">
    <property type="entry name" value="Cupin_8"/>
    <property type="match status" value="1"/>
</dbReference>
<gene>
    <name evidence="2" type="primary">ORF27206</name>
</gene>
<dbReference type="PANTHER" id="PTHR12461:SF83">
    <property type="entry name" value="JMJC DOMAIN-CONTAINING PROTEIN"/>
    <property type="match status" value="1"/>
</dbReference>
<feature type="non-terminal residue" evidence="2">
    <location>
        <position position="1"/>
    </location>
</feature>
<dbReference type="EMBL" id="HACG01009397">
    <property type="protein sequence ID" value="CEK56262.1"/>
    <property type="molecule type" value="Transcribed_RNA"/>
</dbReference>